<keyword evidence="2" id="KW-1185">Reference proteome</keyword>
<evidence type="ECO:0000313" key="3">
    <source>
        <dbReference type="WBParaSite" id="SBAD_0000761901-mRNA-1"/>
    </source>
</evidence>
<name>A0A183IUP8_9BILA</name>
<protein>
    <submittedName>
        <fullName evidence="3">PA14 domain-containing protein</fullName>
    </submittedName>
</protein>
<reference evidence="1 2" key="2">
    <citation type="submission" date="2018-11" db="EMBL/GenBank/DDBJ databases">
        <authorList>
            <consortium name="Pathogen Informatics"/>
        </authorList>
    </citation>
    <scope>NUCLEOTIDE SEQUENCE [LARGE SCALE GENOMIC DNA]</scope>
</reference>
<dbReference type="Proteomes" id="UP000270296">
    <property type="component" value="Unassembled WGS sequence"/>
</dbReference>
<accession>A0A183IUP8</accession>
<dbReference type="EMBL" id="UZAM01010543">
    <property type="protein sequence ID" value="VDP12768.1"/>
    <property type="molecule type" value="Genomic_DNA"/>
</dbReference>
<evidence type="ECO:0000313" key="2">
    <source>
        <dbReference type="Proteomes" id="UP000270296"/>
    </source>
</evidence>
<organism evidence="3">
    <name type="scientific">Soboliphyme baturini</name>
    <dbReference type="NCBI Taxonomy" id="241478"/>
    <lineage>
        <taxon>Eukaryota</taxon>
        <taxon>Metazoa</taxon>
        <taxon>Ecdysozoa</taxon>
        <taxon>Nematoda</taxon>
        <taxon>Enoplea</taxon>
        <taxon>Dorylaimia</taxon>
        <taxon>Dioctophymatida</taxon>
        <taxon>Dioctophymatoidea</taxon>
        <taxon>Soboliphymatidae</taxon>
        <taxon>Soboliphyme</taxon>
    </lineage>
</organism>
<dbReference type="AlphaFoldDB" id="A0A183IUP8"/>
<gene>
    <name evidence="1" type="ORF">SBAD_LOCUS7345</name>
</gene>
<evidence type="ECO:0000313" key="1">
    <source>
        <dbReference type="EMBL" id="VDP12768.1"/>
    </source>
</evidence>
<reference evidence="3" key="1">
    <citation type="submission" date="2016-06" db="UniProtKB">
        <authorList>
            <consortium name="WormBaseParasite"/>
        </authorList>
    </citation>
    <scope>IDENTIFICATION</scope>
</reference>
<proteinExistence type="predicted"/>
<sequence length="74" mass="8544">MCYFRSNPNFDYKSVMWKTGIITCPSNTTKITIRAENYGTMTAAVYIDDIDLVEESNDPDEPYVSYCVPNVQRF</sequence>
<dbReference type="WBParaSite" id="SBAD_0000761901-mRNA-1">
    <property type="protein sequence ID" value="SBAD_0000761901-mRNA-1"/>
    <property type="gene ID" value="SBAD_0000761901"/>
</dbReference>